<evidence type="ECO:0000313" key="11">
    <source>
        <dbReference type="EMBL" id="MFN2977246.1"/>
    </source>
</evidence>
<keyword evidence="6" id="KW-0482">Metalloprotease</keyword>
<reference evidence="11 12" key="1">
    <citation type="submission" date="2024-12" db="EMBL/GenBank/DDBJ databases">
        <authorList>
            <person name="Lee Y."/>
        </authorList>
    </citation>
    <scope>NUCLEOTIDE SEQUENCE [LARGE SCALE GENOMIC DNA]</scope>
    <source>
        <strain evidence="11 12">03SUJ4</strain>
    </source>
</reference>
<keyword evidence="8" id="KW-0732">Signal</keyword>
<keyword evidence="7" id="KW-0812">Transmembrane</keyword>
<dbReference type="Pfam" id="PF01435">
    <property type="entry name" value="Peptidase_M48"/>
    <property type="match status" value="1"/>
</dbReference>
<evidence type="ECO:0000256" key="5">
    <source>
        <dbReference type="ARBA" id="ARBA00022833"/>
    </source>
</evidence>
<feature type="transmembrane region" description="Helical" evidence="7">
    <location>
        <begin position="155"/>
        <end position="174"/>
    </location>
</feature>
<feature type="domain" description="Peptidase M48" evidence="9">
    <location>
        <begin position="219"/>
        <end position="427"/>
    </location>
</feature>
<evidence type="ECO:0000256" key="3">
    <source>
        <dbReference type="ARBA" id="ARBA00022723"/>
    </source>
</evidence>
<dbReference type="RefSeq" id="WP_263414584.1">
    <property type="nucleotide sequence ID" value="NZ_BAABBH010000001.1"/>
</dbReference>
<dbReference type="Gene3D" id="3.30.2010.10">
    <property type="entry name" value="Metalloproteases ('zincins'), catalytic domain"/>
    <property type="match status" value="1"/>
</dbReference>
<dbReference type="Pfam" id="PF16491">
    <property type="entry name" value="Peptidase_M48_N"/>
    <property type="match status" value="1"/>
</dbReference>
<evidence type="ECO:0000256" key="6">
    <source>
        <dbReference type="ARBA" id="ARBA00023049"/>
    </source>
</evidence>
<evidence type="ECO:0000259" key="9">
    <source>
        <dbReference type="Pfam" id="PF01435"/>
    </source>
</evidence>
<keyword evidence="5" id="KW-0862">Zinc</keyword>
<evidence type="ECO:0000256" key="8">
    <source>
        <dbReference type="SAM" id="SignalP"/>
    </source>
</evidence>
<feature type="transmembrane region" description="Helical" evidence="7">
    <location>
        <begin position="106"/>
        <end position="127"/>
    </location>
</feature>
<keyword evidence="7" id="KW-0472">Membrane</keyword>
<sequence>MRRLVFLFLFVLWIGSGTLRAQGTTAEHIAERAAQAEINETPRDGNLRSYRLPLEDLTKAEHLEHTRTLLEIGGTAWGIISLYLLLHFGVIGRMQSAVTSRFRNRWAQGFAFLLLFLLATTLLGLPLDVYSQHLRRSYGLSVQSWASWLGDQAKSFGLSWAIGGLLVMLLFFVIRKAPQRWWLIFWAASIPITLVAILLTPYVIDPLFSDFEPLNASHPELVQRLEQVVERGHMNIPPDRMFLMKASEKSTTLNAYVTGFGASKRVVVWDTSIAKGTPDQILFIFGHESGHYVLHHIAWGIAQSMLGLLLLLAVSYHLLTPLLWRYGTRWGITVQSQWGALAVLVLIFSVFGAVTQPISEALSRSKEHAADVYGQEAIHGLVADPKEAARSAFQLLGQTSFDDPNPSPIVEWWTYSHPAIGRRAAFAAHYDPWQPGMEPRYFPKH</sequence>
<comment type="caution">
    <text evidence="11">The sequence shown here is derived from an EMBL/GenBank/DDBJ whole genome shotgun (WGS) entry which is preliminary data.</text>
</comment>
<name>A0ABW9KQP2_9BACT</name>
<evidence type="ECO:0000313" key="12">
    <source>
        <dbReference type="Proteomes" id="UP001634747"/>
    </source>
</evidence>
<feature type="transmembrane region" description="Helical" evidence="7">
    <location>
        <begin position="340"/>
        <end position="358"/>
    </location>
</feature>
<feature type="transmembrane region" description="Helical" evidence="7">
    <location>
        <begin position="76"/>
        <end position="94"/>
    </location>
</feature>
<evidence type="ECO:0000256" key="2">
    <source>
        <dbReference type="ARBA" id="ARBA00022670"/>
    </source>
</evidence>
<dbReference type="InterPro" id="IPR032456">
    <property type="entry name" value="Peptidase_M48_N"/>
</dbReference>
<comment type="cofactor">
    <cofactor evidence="1">
        <name>Zn(2+)</name>
        <dbReference type="ChEBI" id="CHEBI:29105"/>
    </cofactor>
</comment>
<keyword evidence="12" id="KW-1185">Reference proteome</keyword>
<keyword evidence="7" id="KW-1133">Transmembrane helix</keyword>
<dbReference type="CDD" id="cd07343">
    <property type="entry name" value="M48A_Zmpste24p_like"/>
    <property type="match status" value="1"/>
</dbReference>
<protein>
    <submittedName>
        <fullName evidence="11">M48 family metallopeptidase</fullName>
    </submittedName>
</protein>
<keyword evidence="3" id="KW-0479">Metal-binding</keyword>
<dbReference type="InterPro" id="IPR001915">
    <property type="entry name" value="Peptidase_M48"/>
</dbReference>
<evidence type="ECO:0000256" key="1">
    <source>
        <dbReference type="ARBA" id="ARBA00001947"/>
    </source>
</evidence>
<dbReference type="Proteomes" id="UP001634747">
    <property type="component" value="Unassembled WGS sequence"/>
</dbReference>
<accession>A0ABW9KQP2</accession>
<feature type="domain" description="CAAX prenyl protease 1 N-terminal" evidence="10">
    <location>
        <begin position="52"/>
        <end position="209"/>
    </location>
</feature>
<feature type="chain" id="PRO_5046245763" evidence="8">
    <location>
        <begin position="22"/>
        <end position="445"/>
    </location>
</feature>
<organism evidence="11 12">
    <name type="scientific">Terriglobus aquaticus</name>
    <dbReference type="NCBI Taxonomy" id="940139"/>
    <lineage>
        <taxon>Bacteria</taxon>
        <taxon>Pseudomonadati</taxon>
        <taxon>Acidobacteriota</taxon>
        <taxon>Terriglobia</taxon>
        <taxon>Terriglobales</taxon>
        <taxon>Acidobacteriaceae</taxon>
        <taxon>Terriglobus</taxon>
    </lineage>
</organism>
<evidence type="ECO:0000259" key="10">
    <source>
        <dbReference type="Pfam" id="PF16491"/>
    </source>
</evidence>
<gene>
    <name evidence="11" type="ORF">ACK2TP_15860</name>
</gene>
<evidence type="ECO:0000256" key="7">
    <source>
        <dbReference type="SAM" id="Phobius"/>
    </source>
</evidence>
<feature type="transmembrane region" description="Helical" evidence="7">
    <location>
        <begin position="297"/>
        <end position="319"/>
    </location>
</feature>
<feature type="transmembrane region" description="Helical" evidence="7">
    <location>
        <begin position="181"/>
        <end position="204"/>
    </location>
</feature>
<proteinExistence type="predicted"/>
<keyword evidence="4" id="KW-0378">Hydrolase</keyword>
<dbReference type="EMBL" id="JBJYXY010000001">
    <property type="protein sequence ID" value="MFN2977246.1"/>
    <property type="molecule type" value="Genomic_DNA"/>
</dbReference>
<dbReference type="InterPro" id="IPR027057">
    <property type="entry name" value="CAXX_Prtase_1"/>
</dbReference>
<evidence type="ECO:0000256" key="4">
    <source>
        <dbReference type="ARBA" id="ARBA00022801"/>
    </source>
</evidence>
<dbReference type="PANTHER" id="PTHR10120">
    <property type="entry name" value="CAAX PRENYL PROTEASE 1"/>
    <property type="match status" value="1"/>
</dbReference>
<keyword evidence="2" id="KW-0645">Protease</keyword>
<feature type="signal peptide" evidence="8">
    <location>
        <begin position="1"/>
        <end position="21"/>
    </location>
</feature>